<reference evidence="1 2" key="1">
    <citation type="submission" date="2018-11" db="EMBL/GenBank/DDBJ databases">
        <authorList>
            <consortium name="Pathogen Informatics"/>
        </authorList>
    </citation>
    <scope>NUCLEOTIDE SEQUENCE [LARGE SCALE GENOMIC DNA]</scope>
</reference>
<gene>
    <name evidence="1" type="ORF">DILT_LOCUS13333</name>
</gene>
<protein>
    <submittedName>
        <fullName evidence="1">Uncharacterized protein</fullName>
    </submittedName>
</protein>
<accession>A0A3P7M9K1</accession>
<sequence>MMKLRERLLCLREESLEATVRHQVPPEFNQLLQELGLSALERNEVIETLIEVVAEQAQPSRRKFEDHRQRIVTFPIKA</sequence>
<dbReference type="OrthoDB" id="6273103at2759"/>
<name>A0A3P7M9K1_DIBLA</name>
<keyword evidence="2" id="KW-1185">Reference proteome</keyword>
<evidence type="ECO:0000313" key="2">
    <source>
        <dbReference type="Proteomes" id="UP000281553"/>
    </source>
</evidence>
<dbReference type="EMBL" id="UYRU01069834">
    <property type="protein sequence ID" value="VDN19058.1"/>
    <property type="molecule type" value="Genomic_DNA"/>
</dbReference>
<evidence type="ECO:0000313" key="1">
    <source>
        <dbReference type="EMBL" id="VDN19058.1"/>
    </source>
</evidence>
<dbReference type="AlphaFoldDB" id="A0A3P7M9K1"/>
<proteinExistence type="predicted"/>
<organism evidence="1 2">
    <name type="scientific">Dibothriocephalus latus</name>
    <name type="common">Fish tapeworm</name>
    <name type="synonym">Diphyllobothrium latum</name>
    <dbReference type="NCBI Taxonomy" id="60516"/>
    <lineage>
        <taxon>Eukaryota</taxon>
        <taxon>Metazoa</taxon>
        <taxon>Spiralia</taxon>
        <taxon>Lophotrochozoa</taxon>
        <taxon>Platyhelminthes</taxon>
        <taxon>Cestoda</taxon>
        <taxon>Eucestoda</taxon>
        <taxon>Diphyllobothriidea</taxon>
        <taxon>Diphyllobothriidae</taxon>
        <taxon>Dibothriocephalus</taxon>
    </lineage>
</organism>
<dbReference type="Proteomes" id="UP000281553">
    <property type="component" value="Unassembled WGS sequence"/>
</dbReference>